<comment type="similarity">
    <text evidence="3">In the N-terminal section; belongs to the cytidine and deoxycytidylate deaminase family.</text>
</comment>
<comment type="similarity">
    <text evidence="4">In the C-terminal section; belongs to the HTP reductase family.</text>
</comment>
<evidence type="ECO:0000256" key="5">
    <source>
        <dbReference type="ARBA" id="ARBA00012766"/>
    </source>
</evidence>
<comment type="catalytic activity">
    <reaction evidence="10">
        <text>2,5-diamino-6-hydroxy-4-(5-phosphoribosylamino)-pyrimidine + H2O + H(+) = 5-amino-6-(5-phospho-D-ribosylamino)uracil + NH4(+)</text>
        <dbReference type="Rhea" id="RHEA:21868"/>
        <dbReference type="ChEBI" id="CHEBI:15377"/>
        <dbReference type="ChEBI" id="CHEBI:15378"/>
        <dbReference type="ChEBI" id="CHEBI:28938"/>
        <dbReference type="ChEBI" id="CHEBI:58453"/>
        <dbReference type="ChEBI" id="CHEBI:58614"/>
        <dbReference type="EC" id="3.5.4.26"/>
    </reaction>
</comment>
<dbReference type="Proteomes" id="UP000653674">
    <property type="component" value="Unassembled WGS sequence"/>
</dbReference>
<organism evidence="12 13">
    <name type="scientific">Planosporangium flavigriseum</name>
    <dbReference type="NCBI Taxonomy" id="373681"/>
    <lineage>
        <taxon>Bacteria</taxon>
        <taxon>Bacillati</taxon>
        <taxon>Actinomycetota</taxon>
        <taxon>Actinomycetes</taxon>
        <taxon>Micromonosporales</taxon>
        <taxon>Micromonosporaceae</taxon>
        <taxon>Planosporangium</taxon>
    </lineage>
</organism>
<dbReference type="Gene3D" id="3.40.430.10">
    <property type="entry name" value="Dihydrofolate Reductase, subunit A"/>
    <property type="match status" value="1"/>
</dbReference>
<evidence type="ECO:0000256" key="2">
    <source>
        <dbReference type="ARBA" id="ARBA00004882"/>
    </source>
</evidence>
<evidence type="ECO:0000256" key="4">
    <source>
        <dbReference type="ARBA" id="ARBA00007417"/>
    </source>
</evidence>
<dbReference type="InterPro" id="IPR016193">
    <property type="entry name" value="Cytidine_deaminase-like"/>
</dbReference>
<keyword evidence="13" id="KW-1185">Reference proteome</keyword>
<feature type="domain" description="CMP/dCMP-type deaminase" evidence="11">
    <location>
        <begin position="213"/>
        <end position="340"/>
    </location>
</feature>
<dbReference type="Gene3D" id="3.40.140.10">
    <property type="entry name" value="Cytidine Deaminase, domain 2"/>
    <property type="match status" value="1"/>
</dbReference>
<dbReference type="SUPFAM" id="SSF53597">
    <property type="entry name" value="Dihydrofolate reductase-like"/>
    <property type="match status" value="1"/>
</dbReference>
<sequence length="357" mass="37877">MTSQPYTLLSCAVSIDGYLDDTTPQRLLLSNEADFDRVDQIRAGCDAILVGANTIRRDDPRLVIRDPARRAARVARGLPPNPLKVTVTAAGDLDPGSRFFRVGTSEKLVYSPSPPAGLASVATVVAADDLRTVLADLAGRGVRRLMVEGGATILAELLAEGLADELQLAIAPRFVGDPGAPRFTGVPGRAPLLASVTNLDGVVVLRYLLSQAAVDRHWLEAAIGEARRCPPAWTAFSVGAVIVDAAGREIVRGYSRETDPHVHAEEAALAKVDPADPRLAGATIYSSLEPCSLRKSRPAPCATLIRAAGIPRVVYAWREPTLFVDGRGAEDLEAAGVEVVQVPELVDEARAVNAHLL</sequence>
<dbReference type="EMBL" id="BONU01000040">
    <property type="protein sequence ID" value="GIG75923.1"/>
    <property type="molecule type" value="Genomic_DNA"/>
</dbReference>
<dbReference type="InterPro" id="IPR024072">
    <property type="entry name" value="DHFR-like_dom_sf"/>
</dbReference>
<dbReference type="PANTHER" id="PTHR38011">
    <property type="entry name" value="DIHYDROFOLATE REDUCTASE FAMILY PROTEIN (AFU_ORTHOLOGUE AFUA_8G06820)"/>
    <property type="match status" value="1"/>
</dbReference>
<keyword evidence="7" id="KW-0521">NADP</keyword>
<reference evidence="12" key="1">
    <citation type="submission" date="2021-01" db="EMBL/GenBank/DDBJ databases">
        <title>Whole genome shotgun sequence of Planosporangium flavigriseum NBRC 105377.</title>
        <authorList>
            <person name="Komaki H."/>
            <person name="Tamura T."/>
        </authorList>
    </citation>
    <scope>NUCLEOTIDE SEQUENCE</scope>
    <source>
        <strain evidence="12">NBRC 105377</strain>
    </source>
</reference>
<evidence type="ECO:0000256" key="1">
    <source>
        <dbReference type="ARBA" id="ARBA00002151"/>
    </source>
</evidence>
<evidence type="ECO:0000256" key="10">
    <source>
        <dbReference type="ARBA" id="ARBA00049886"/>
    </source>
</evidence>
<evidence type="ECO:0000256" key="3">
    <source>
        <dbReference type="ARBA" id="ARBA00005259"/>
    </source>
</evidence>
<dbReference type="GO" id="GO:0008703">
    <property type="term" value="F:5-amino-6-(5-phosphoribosylamino)uracil reductase activity"/>
    <property type="evidence" value="ECO:0007669"/>
    <property type="project" value="UniProtKB-EC"/>
</dbReference>
<dbReference type="GO" id="GO:0009231">
    <property type="term" value="P:riboflavin biosynthetic process"/>
    <property type="evidence" value="ECO:0007669"/>
    <property type="project" value="UniProtKB-UniPathway"/>
</dbReference>
<dbReference type="AlphaFoldDB" id="A0A8J3LMK2"/>
<evidence type="ECO:0000256" key="8">
    <source>
        <dbReference type="ARBA" id="ARBA00023002"/>
    </source>
</evidence>
<dbReference type="EC" id="3.5.4.26" evidence="5"/>
<name>A0A8J3LMK2_9ACTN</name>
<dbReference type="GO" id="GO:0008835">
    <property type="term" value="F:diaminohydroxyphosphoribosylaminopyrimidine deaminase activity"/>
    <property type="evidence" value="ECO:0007669"/>
    <property type="project" value="UniProtKB-EC"/>
</dbReference>
<dbReference type="PANTHER" id="PTHR38011:SF7">
    <property type="entry name" value="2,5-DIAMINO-6-RIBOSYLAMINO-4(3H)-PYRIMIDINONE 5'-PHOSPHATE REDUCTASE"/>
    <property type="match status" value="1"/>
</dbReference>
<evidence type="ECO:0000256" key="7">
    <source>
        <dbReference type="ARBA" id="ARBA00022857"/>
    </source>
</evidence>
<accession>A0A8J3LMK2</accession>
<comment type="function">
    <text evidence="1">Converts 2,5-diamino-6-(ribosylamino)-4(3h)-pyrimidinone 5'-phosphate into 5-amino-6-(ribosylamino)-2,4(1h,3h)-pyrimidinedione 5'-phosphate.</text>
</comment>
<comment type="pathway">
    <text evidence="2">Cofactor biosynthesis; riboflavin biosynthesis; 5-amino-6-(D-ribitylamino)uracil from GTP: step 2/4.</text>
</comment>
<evidence type="ECO:0000256" key="6">
    <source>
        <dbReference type="ARBA" id="ARBA00019930"/>
    </source>
</evidence>
<dbReference type="InterPro" id="IPR002125">
    <property type="entry name" value="CMP_dCMP_dom"/>
</dbReference>
<protein>
    <recommendedName>
        <fullName evidence="6">Riboflavin biosynthesis protein RibD</fullName>
        <ecNumber evidence="5">3.5.4.26</ecNumber>
    </recommendedName>
</protein>
<gene>
    <name evidence="12" type="ORF">Pfl04_43270</name>
</gene>
<evidence type="ECO:0000256" key="9">
    <source>
        <dbReference type="ARBA" id="ARBA00049861"/>
    </source>
</evidence>
<evidence type="ECO:0000313" key="12">
    <source>
        <dbReference type="EMBL" id="GIG75923.1"/>
    </source>
</evidence>
<keyword evidence="8" id="KW-0560">Oxidoreductase</keyword>
<dbReference type="InterPro" id="IPR050765">
    <property type="entry name" value="Riboflavin_Biosynth_HTPR"/>
</dbReference>
<evidence type="ECO:0000259" key="11">
    <source>
        <dbReference type="PROSITE" id="PS51747"/>
    </source>
</evidence>
<dbReference type="PROSITE" id="PS51747">
    <property type="entry name" value="CYT_DCMP_DEAMINASES_2"/>
    <property type="match status" value="1"/>
</dbReference>
<comment type="catalytic activity">
    <reaction evidence="9">
        <text>5-amino-6-(5-phospho-D-ribitylamino)uracil + NADP(+) = 5-amino-6-(5-phospho-D-ribosylamino)uracil + NADPH + H(+)</text>
        <dbReference type="Rhea" id="RHEA:17845"/>
        <dbReference type="ChEBI" id="CHEBI:15378"/>
        <dbReference type="ChEBI" id="CHEBI:57783"/>
        <dbReference type="ChEBI" id="CHEBI:58349"/>
        <dbReference type="ChEBI" id="CHEBI:58421"/>
        <dbReference type="ChEBI" id="CHEBI:58453"/>
        <dbReference type="EC" id="1.1.1.193"/>
    </reaction>
</comment>
<dbReference type="InterPro" id="IPR002734">
    <property type="entry name" value="RibDG_C"/>
</dbReference>
<dbReference type="SUPFAM" id="SSF53927">
    <property type="entry name" value="Cytidine deaminase-like"/>
    <property type="match status" value="1"/>
</dbReference>
<dbReference type="UniPathway" id="UPA00275">
    <property type="reaction ID" value="UER00401"/>
</dbReference>
<dbReference type="Pfam" id="PF01872">
    <property type="entry name" value="RibD_C"/>
    <property type="match status" value="1"/>
</dbReference>
<evidence type="ECO:0000313" key="13">
    <source>
        <dbReference type="Proteomes" id="UP000653674"/>
    </source>
</evidence>
<comment type="caution">
    <text evidence="12">The sequence shown here is derived from an EMBL/GenBank/DDBJ whole genome shotgun (WGS) entry which is preliminary data.</text>
</comment>
<dbReference type="Pfam" id="PF00383">
    <property type="entry name" value="dCMP_cyt_deam_1"/>
    <property type="match status" value="1"/>
</dbReference>
<proteinExistence type="inferred from homology"/>